<comment type="caution">
    <text evidence="1">The sequence shown here is derived from an EMBL/GenBank/DDBJ whole genome shotgun (WGS) entry which is preliminary data.</text>
</comment>
<evidence type="ECO:0000313" key="1">
    <source>
        <dbReference type="EMBL" id="MEJ7138306.1"/>
    </source>
</evidence>
<evidence type="ECO:0000313" key="2">
    <source>
        <dbReference type="Proteomes" id="UP001364695"/>
    </source>
</evidence>
<protein>
    <submittedName>
        <fullName evidence="1">Smr/MutS family protein</fullName>
    </submittedName>
</protein>
<name>A0ACC6P262_9BURK</name>
<dbReference type="Proteomes" id="UP001364695">
    <property type="component" value="Unassembled WGS sequence"/>
</dbReference>
<accession>A0ACC6P262</accession>
<proteinExistence type="predicted"/>
<gene>
    <name evidence="1" type="ORF">RV045_07660</name>
</gene>
<keyword evidence="2" id="KW-1185">Reference proteome</keyword>
<reference evidence="1" key="1">
    <citation type="submission" date="2023-10" db="EMBL/GenBank/DDBJ databases">
        <title>Amphibacter perezi, gen. nov., sp. nov. a novel taxa of the family Comamonadaceae, class Betaproteobacteria isolated from the skin microbiota of Pelophylax perezi from different populations.</title>
        <authorList>
            <person name="Costa S."/>
            <person name="Proenca D.N."/>
            <person name="Lopes I."/>
            <person name="Morais P.V."/>
        </authorList>
    </citation>
    <scope>NUCLEOTIDE SEQUENCE</scope>
    <source>
        <strain evidence="1">SL12-8</strain>
    </source>
</reference>
<organism evidence="1 2">
    <name type="scientific">Amphibiibacter pelophylacis</name>
    <dbReference type="NCBI Taxonomy" id="1799477"/>
    <lineage>
        <taxon>Bacteria</taxon>
        <taxon>Pseudomonadati</taxon>
        <taxon>Pseudomonadota</taxon>
        <taxon>Betaproteobacteria</taxon>
        <taxon>Burkholderiales</taxon>
        <taxon>Sphaerotilaceae</taxon>
        <taxon>Amphibiibacter</taxon>
    </lineage>
</organism>
<sequence>MGKRHPGMGEQETWQRIRSQIQRARPTAAAMVLPGRVPPPAPASAAVSAVPVTDAALFDRAVSDVLPLGPRHRNRAVHEPVRPVLRRTRQEHDASTALAQALRDGVDIATLLWTSDELSWSRPEIGPDVVVRLRKGDWAIRDQLDLHGLRQDEAHDALLLFLRRCWQMGHRCVRVIHGKGLGSPGRESVLKVRVRRWLAHHRHVLAFVQASAPQGGAGAVIVLLDG</sequence>
<dbReference type="EMBL" id="JAWDIE010000009">
    <property type="protein sequence ID" value="MEJ7138306.1"/>
    <property type="molecule type" value="Genomic_DNA"/>
</dbReference>